<dbReference type="PANTHER" id="PTHR48421:SF1">
    <property type="entry name" value="MYCBP-ASSOCIATED PROTEIN"/>
    <property type="match status" value="1"/>
</dbReference>
<evidence type="ECO:0000313" key="2">
    <source>
        <dbReference type="EMBL" id="CAH2302065.1"/>
    </source>
</evidence>
<feature type="compositionally biased region" description="Polar residues" evidence="1">
    <location>
        <begin position="786"/>
        <end position="797"/>
    </location>
</feature>
<dbReference type="Proteomes" id="UP001295444">
    <property type="component" value="Chromosome 06"/>
</dbReference>
<keyword evidence="3" id="KW-1185">Reference proteome</keyword>
<dbReference type="AlphaFoldDB" id="A0AAD1SI98"/>
<gene>
    <name evidence="2" type="ORF">PECUL_23A035820</name>
</gene>
<dbReference type="Pfam" id="PF14646">
    <property type="entry name" value="MYCBPAP"/>
    <property type="match status" value="1"/>
</dbReference>
<accession>A0AAD1SI98</accession>
<evidence type="ECO:0000256" key="1">
    <source>
        <dbReference type="SAM" id="MobiDB-lite"/>
    </source>
</evidence>
<organism evidence="2 3">
    <name type="scientific">Pelobates cultripes</name>
    <name type="common">Western spadefoot toad</name>
    <dbReference type="NCBI Taxonomy" id="61616"/>
    <lineage>
        <taxon>Eukaryota</taxon>
        <taxon>Metazoa</taxon>
        <taxon>Chordata</taxon>
        <taxon>Craniata</taxon>
        <taxon>Vertebrata</taxon>
        <taxon>Euteleostomi</taxon>
        <taxon>Amphibia</taxon>
        <taxon>Batrachia</taxon>
        <taxon>Anura</taxon>
        <taxon>Pelobatoidea</taxon>
        <taxon>Pelobatidae</taxon>
        <taxon>Pelobates</taxon>
    </lineage>
</organism>
<protein>
    <recommendedName>
        <fullName evidence="4">MYCBP-associated protein</fullName>
    </recommendedName>
</protein>
<feature type="region of interest" description="Disordered" evidence="1">
    <location>
        <begin position="739"/>
        <end position="808"/>
    </location>
</feature>
<evidence type="ECO:0000313" key="3">
    <source>
        <dbReference type="Proteomes" id="UP001295444"/>
    </source>
</evidence>
<dbReference type="InterPro" id="IPR032707">
    <property type="entry name" value="MYCBPAP"/>
</dbReference>
<reference evidence="2" key="1">
    <citation type="submission" date="2022-03" db="EMBL/GenBank/DDBJ databases">
        <authorList>
            <person name="Alioto T."/>
            <person name="Alioto T."/>
            <person name="Gomez Garrido J."/>
        </authorList>
    </citation>
    <scope>NUCLEOTIDE SEQUENCE</scope>
</reference>
<proteinExistence type="predicted"/>
<feature type="compositionally biased region" description="Basic and acidic residues" evidence="1">
    <location>
        <begin position="1"/>
        <end position="25"/>
    </location>
</feature>
<name>A0AAD1SI98_PELCU</name>
<feature type="compositionally biased region" description="Basic and acidic residues" evidence="1">
    <location>
        <begin position="742"/>
        <end position="779"/>
    </location>
</feature>
<dbReference type="EMBL" id="OW240917">
    <property type="protein sequence ID" value="CAH2302065.1"/>
    <property type="molecule type" value="Genomic_DNA"/>
</dbReference>
<evidence type="ECO:0008006" key="4">
    <source>
        <dbReference type="Google" id="ProtNLM"/>
    </source>
</evidence>
<sequence length="861" mass="97965">MANKQAKKESRSRTPTEKKKSKNSELHSSPVVEDAEPTTRNVLSGDEIQTLAIKIEDLEKVRPPRPVKVQNTYPATNQVLVRKYDDKVEKKKGDLLVAHPQCPESPTRDFVYSEMDIPLHDVQSEILPHNILGTLQNLKQEATIRGNSQVVQLIADSMNTAAATLPFESKFEKRQPQQKKTTVCDLPKQDLALNNWQRHMTLRKQQQDNLSRQLGKPHGQLIMNTGEEFRKVQEEKQLIYRSIPAVDLNKNHYIGSEFWNVPEKIGDELSGLIMTLTQCERGYPLPVIHIGKPKSIMQETGHLDRPLFHNTWDKSQYLQYRRHELRAIMEELNFSKPEIEGLEVIGRGNCFTSMSSDFLLDTNETADISLKENKDMLKDFPNVIPDVVLGPSLLFCGQPANWIEDMLSHRDKVGICVRITFETLAGDKASAAIEIVNNGSAAIWYEWRRLPSNSSLERHHKESHVQRFYFNACAGVILPGKTLLLPFHFKSSTAGIFMENWELCTHPVLLAGAMLQVSLWGVALYEDKTSAVREALENELLAQESVLVAQELVRELLNGVRTPERPQSPLTCVTEEEKFHLVNPKLYYKQQTVQELHQLWKDCIATLDSENQNHENFEHEMPLESTTLHRGIEGTQGSQAENVKTDSAWNLSVMEIKQTLRSVQKDETKEMLLLQLNNHVTQSSSQPQEVTVDLVYQACLQLWRKGIDDMVERSLLLRMLMEMPEKDLATEFAVEEAAFEQKNMKGSKEEKKGGKTGSRDRADEPSNNRKGKGKEEKKSMKPLGISQENDLSMSSGENLDLMSPASQSLQVDPAVKEKYYEGLHTEVYGILLSLVQDMVIIAESLTPRRSVMEHEFMDQTL</sequence>
<feature type="region of interest" description="Disordered" evidence="1">
    <location>
        <begin position="1"/>
        <end position="43"/>
    </location>
</feature>
<dbReference type="PANTHER" id="PTHR48421">
    <property type="entry name" value="MYCBP-ASSOCIATED PROTEIN"/>
    <property type="match status" value="1"/>
</dbReference>